<comment type="caution">
    <text evidence="8">The sequence shown here is derived from an EMBL/GenBank/DDBJ whole genome shotgun (WGS) entry which is preliminary data.</text>
</comment>
<comment type="caution">
    <text evidence="5">Lacks conserved residue(s) required for the propagation of feature annotation.</text>
</comment>
<dbReference type="GO" id="GO:0008289">
    <property type="term" value="F:lipid binding"/>
    <property type="evidence" value="ECO:0007669"/>
    <property type="project" value="InterPro"/>
</dbReference>
<dbReference type="Gene3D" id="2.30.230.10">
    <property type="entry name" value="Lipovitellin, beta-sheet shell regions, chain A"/>
    <property type="match status" value="1"/>
</dbReference>
<evidence type="ECO:0000313" key="8">
    <source>
        <dbReference type="EMBL" id="KAJ6646520.1"/>
    </source>
</evidence>
<evidence type="ECO:0000256" key="6">
    <source>
        <dbReference type="SAM" id="SignalP"/>
    </source>
</evidence>
<dbReference type="AlphaFoldDB" id="A0A9Q0S7Q1"/>
<dbReference type="InterPro" id="IPR015816">
    <property type="entry name" value="Vitellinogen_b-sht_N"/>
</dbReference>
<dbReference type="OrthoDB" id="5865932at2759"/>
<reference evidence="8" key="1">
    <citation type="submission" date="2022-07" db="EMBL/GenBank/DDBJ databases">
        <authorList>
            <person name="Trinca V."/>
            <person name="Uliana J.V.C."/>
            <person name="Torres T.T."/>
            <person name="Ward R.J."/>
            <person name="Monesi N."/>
        </authorList>
    </citation>
    <scope>NUCLEOTIDE SEQUENCE</scope>
    <source>
        <strain evidence="8">HSMRA1968</strain>
        <tissue evidence="8">Whole embryos</tissue>
    </source>
</reference>
<gene>
    <name evidence="8" type="primary">Mtp</name>
    <name evidence="8" type="ORF">Bhyg_01732</name>
</gene>
<dbReference type="SUPFAM" id="SSF56968">
    <property type="entry name" value="Lipovitellin-phosvitin complex, beta-sheet shell regions"/>
    <property type="match status" value="1"/>
</dbReference>
<dbReference type="InterPro" id="IPR001747">
    <property type="entry name" value="Vitellogenin_N"/>
</dbReference>
<dbReference type="PROSITE" id="PS51211">
    <property type="entry name" value="VITELLOGENIN"/>
    <property type="match status" value="1"/>
</dbReference>
<dbReference type="SMART" id="SM00638">
    <property type="entry name" value="LPD_N"/>
    <property type="match status" value="1"/>
</dbReference>
<keyword evidence="2" id="KW-0813">Transport</keyword>
<evidence type="ECO:0000313" key="9">
    <source>
        <dbReference type="Proteomes" id="UP001151699"/>
    </source>
</evidence>
<feature type="chain" id="PRO_5040331872" evidence="6">
    <location>
        <begin position="25"/>
        <end position="889"/>
    </location>
</feature>
<dbReference type="EMBL" id="WJQU01000001">
    <property type="protein sequence ID" value="KAJ6646520.1"/>
    <property type="molecule type" value="Genomic_DNA"/>
</dbReference>
<dbReference type="GO" id="GO:0042157">
    <property type="term" value="P:lipoprotein metabolic process"/>
    <property type="evidence" value="ECO:0007669"/>
    <property type="project" value="TreeGrafter"/>
</dbReference>
<dbReference type="Pfam" id="PF19444">
    <property type="entry name" value="MTP_lip_bd"/>
    <property type="match status" value="1"/>
</dbReference>
<proteinExistence type="predicted"/>
<evidence type="ECO:0000256" key="2">
    <source>
        <dbReference type="ARBA" id="ARBA00022448"/>
    </source>
</evidence>
<keyword evidence="3 6" id="KW-0732">Signal</keyword>
<dbReference type="Gene3D" id="1.25.10.20">
    <property type="entry name" value="Vitellinogen, superhelical"/>
    <property type="match status" value="1"/>
</dbReference>
<dbReference type="Proteomes" id="UP001151699">
    <property type="component" value="Chromosome A"/>
</dbReference>
<dbReference type="SUPFAM" id="SSF48431">
    <property type="entry name" value="Lipovitellin-phosvitin complex, superhelical domain"/>
    <property type="match status" value="1"/>
</dbReference>
<dbReference type="InterPro" id="IPR039988">
    <property type="entry name" value="MTTP"/>
</dbReference>
<dbReference type="Pfam" id="PF01347">
    <property type="entry name" value="Vitellogenin_N"/>
    <property type="match status" value="1"/>
</dbReference>
<dbReference type="PANTHER" id="PTHR13024:SF0">
    <property type="entry name" value="MICROSOMAL TRIACYLGLYCEROL TRANSFER PROTEIN"/>
    <property type="match status" value="1"/>
</dbReference>
<comment type="subcellular location">
    <subcellularLocation>
        <location evidence="1">Endoplasmic reticulum</location>
    </subcellularLocation>
</comment>
<dbReference type="GO" id="GO:0016323">
    <property type="term" value="C:basolateral plasma membrane"/>
    <property type="evidence" value="ECO:0007669"/>
    <property type="project" value="TreeGrafter"/>
</dbReference>
<dbReference type="InterPro" id="IPR015819">
    <property type="entry name" value="Lipid_transp_b-sht_shell"/>
</dbReference>
<evidence type="ECO:0000256" key="4">
    <source>
        <dbReference type="ARBA" id="ARBA00022824"/>
    </source>
</evidence>
<evidence type="ECO:0000256" key="3">
    <source>
        <dbReference type="ARBA" id="ARBA00022729"/>
    </source>
</evidence>
<feature type="domain" description="Vitellogenin" evidence="7">
    <location>
        <begin position="25"/>
        <end position="645"/>
    </location>
</feature>
<dbReference type="GO" id="GO:0005783">
    <property type="term" value="C:endoplasmic reticulum"/>
    <property type="evidence" value="ECO:0007669"/>
    <property type="project" value="UniProtKB-SubCell"/>
</dbReference>
<dbReference type="InterPro" id="IPR045811">
    <property type="entry name" value="MTP_lip-bd"/>
</dbReference>
<evidence type="ECO:0000256" key="5">
    <source>
        <dbReference type="PROSITE-ProRule" id="PRU00557"/>
    </source>
</evidence>
<dbReference type="GO" id="GO:0005548">
    <property type="term" value="F:phospholipid transporter activity"/>
    <property type="evidence" value="ECO:0007669"/>
    <property type="project" value="InterPro"/>
</dbReference>
<sequence length="889" mass="99516">MKAVQNFLFIAVIITYFAEPVTNAFPIGSERSYAVLNDVTINHKNDGKNIGYRINGVLKVGAIWGTDEEKLLKFHLISPKLQFKSEKSSNYVDQPSPLDAVTNLEFYAIWHLGKITKSFFSKKEDASVVNLKKGLISLFQYQLLDGRYTEDDVSGRCDVVYRSKSTNHYEKMKTNCQSDDLNFHSRDTTAIGVSVVSWRMSDFVVTQDGTLDKIESREYHEIVVNAFRSAGGGLESVISLKFDGSISNIPTIKETTISAAIKSIKGIKSQPLSSLVDGQSGPKPLNVKELVKKLKDDLTDEKVGKYGNALAISKLVQAARVASKEEFVKILKSRTMKDNRGQLLDLLAATQTVDSHEAAKEIIQFTSAEYQTDAERYLQSLGIGTRPKNVVIEDLLQLAKKNFDEPKVMDTLIQTIASMGCRYARLPDQSYESEVVRNIEAYLLSSLDACKEPLCKVKYIRGLQNLQSPNVKTVLWAGVYDDDRVVTVASMKALRNYPKGFWSENDKNDFLRVFYQQIRKFDSSARTLALDVLLEQNPSTSEIKELLHFLRSNDKAFEVKQYLLQNLALKSDLCPQFRERFTEALVNEPLLYNYHIMGQKGIQISFTKCMKITNYSFGKGLSTALSGQFSTAPSFNGTFFSSQEVHGGVLKRGVVDVVVNAHNDQFRLFTVELYTAGLSSFVSSSDDDNNSDETATAGMEITVQGSYLRPLEFFNGQGDLMGHVWSGTASEPTPAYTAATLLHDHEQTLRLQNGASLHINVLGTLSLDLNGQIQISLWNRNAHCQVNKNTGVALIGSISSDTSFVSLNMNFTITEEPKMQILTEIDFSSDVKLCMQVIQPEAVIRNDITKVQQTPRYSIRRKMNFTHRLLGCSHLLNQKNNDMCRSSLL</sequence>
<protein>
    <submittedName>
        <fullName evidence="8">Microsomal triacylglycerol transfer protein</fullName>
    </submittedName>
</protein>
<dbReference type="InterPro" id="IPR011030">
    <property type="entry name" value="Lipovitellin_superhlx_dom"/>
</dbReference>
<feature type="signal peptide" evidence="6">
    <location>
        <begin position="1"/>
        <end position="24"/>
    </location>
</feature>
<keyword evidence="9" id="KW-1185">Reference proteome</keyword>
<organism evidence="8 9">
    <name type="scientific">Pseudolycoriella hygida</name>
    <dbReference type="NCBI Taxonomy" id="35572"/>
    <lineage>
        <taxon>Eukaryota</taxon>
        <taxon>Metazoa</taxon>
        <taxon>Ecdysozoa</taxon>
        <taxon>Arthropoda</taxon>
        <taxon>Hexapoda</taxon>
        <taxon>Insecta</taxon>
        <taxon>Pterygota</taxon>
        <taxon>Neoptera</taxon>
        <taxon>Endopterygota</taxon>
        <taxon>Diptera</taxon>
        <taxon>Nematocera</taxon>
        <taxon>Sciaroidea</taxon>
        <taxon>Sciaridae</taxon>
        <taxon>Pseudolycoriella</taxon>
    </lineage>
</organism>
<name>A0A9Q0S7Q1_9DIPT</name>
<dbReference type="GO" id="GO:0005794">
    <property type="term" value="C:Golgi apparatus"/>
    <property type="evidence" value="ECO:0007669"/>
    <property type="project" value="TreeGrafter"/>
</dbReference>
<keyword evidence="4" id="KW-0256">Endoplasmic reticulum</keyword>
<accession>A0A9Q0S7Q1</accession>
<evidence type="ECO:0000256" key="1">
    <source>
        <dbReference type="ARBA" id="ARBA00004240"/>
    </source>
</evidence>
<evidence type="ECO:0000259" key="7">
    <source>
        <dbReference type="PROSITE" id="PS51211"/>
    </source>
</evidence>
<dbReference type="PANTHER" id="PTHR13024">
    <property type="entry name" value="MICROSOMAL TRIGLYCERIDE TRANSFER PROTEIN, LARGE SUBUNIT"/>
    <property type="match status" value="1"/>
</dbReference>